<comment type="caution">
    <text evidence="6">The sequence shown here is derived from an EMBL/GenBank/DDBJ whole genome shotgun (WGS) entry which is preliminary data.</text>
</comment>
<dbReference type="PANTHER" id="PTHR44688:SF16">
    <property type="entry name" value="DNA-BINDING TRANSCRIPTIONAL ACTIVATOR DEVR_DOSR"/>
    <property type="match status" value="1"/>
</dbReference>
<dbReference type="Pfam" id="PF17874">
    <property type="entry name" value="TPR_MalT"/>
    <property type="match status" value="1"/>
</dbReference>
<dbReference type="Gene3D" id="1.25.40.10">
    <property type="entry name" value="Tetratricopeptide repeat domain"/>
    <property type="match status" value="1"/>
</dbReference>
<dbReference type="GO" id="GO:0003677">
    <property type="term" value="F:DNA binding"/>
    <property type="evidence" value="ECO:0007669"/>
    <property type="project" value="UniProtKB-KW"/>
</dbReference>
<dbReference type="EMBL" id="BAFC01000150">
    <property type="protein sequence ID" value="GAB41710.1"/>
    <property type="molecule type" value="Genomic_DNA"/>
</dbReference>
<dbReference type="CDD" id="cd06170">
    <property type="entry name" value="LuxR_C_like"/>
    <property type="match status" value="1"/>
</dbReference>
<keyword evidence="3" id="KW-0804">Transcription</keyword>
<dbReference type="AlphaFoldDB" id="H5U7K2"/>
<dbReference type="InterPro" id="IPR000792">
    <property type="entry name" value="Tscrpt_reg_LuxR_C"/>
</dbReference>
<keyword evidence="7" id="KW-1185">Reference proteome</keyword>
<reference evidence="6 7" key="1">
    <citation type="submission" date="2012-02" db="EMBL/GenBank/DDBJ databases">
        <title>Whole genome shotgun sequence of Gordonia sputi NBRC 100414.</title>
        <authorList>
            <person name="Yoshida I."/>
            <person name="Hosoyama A."/>
            <person name="Tsuchikane K."/>
            <person name="Katsumata H."/>
            <person name="Yamazaki S."/>
            <person name="Fujita N."/>
        </authorList>
    </citation>
    <scope>NUCLEOTIDE SEQUENCE [LARGE SCALE GENOMIC DNA]</scope>
    <source>
        <strain evidence="6 7">NBRC 100414</strain>
    </source>
</reference>
<feature type="region of interest" description="Disordered" evidence="4">
    <location>
        <begin position="1"/>
        <end position="25"/>
    </location>
</feature>
<evidence type="ECO:0000256" key="4">
    <source>
        <dbReference type="SAM" id="MobiDB-lite"/>
    </source>
</evidence>
<dbReference type="SMART" id="SM00421">
    <property type="entry name" value="HTH_LUXR"/>
    <property type="match status" value="1"/>
</dbReference>
<gene>
    <name evidence="6" type="ORF">GOSPT_152_00090</name>
</gene>
<evidence type="ECO:0000313" key="6">
    <source>
        <dbReference type="EMBL" id="GAB41710.1"/>
    </source>
</evidence>
<dbReference type="PROSITE" id="PS50043">
    <property type="entry name" value="HTH_LUXR_2"/>
    <property type="match status" value="1"/>
</dbReference>
<evidence type="ECO:0000256" key="1">
    <source>
        <dbReference type="ARBA" id="ARBA00023015"/>
    </source>
</evidence>
<proteinExistence type="predicted"/>
<dbReference type="Gene3D" id="1.10.10.10">
    <property type="entry name" value="Winged helix-like DNA-binding domain superfamily/Winged helix DNA-binding domain"/>
    <property type="match status" value="1"/>
</dbReference>
<dbReference type="Pfam" id="PF25873">
    <property type="entry name" value="WHD_MalT"/>
    <property type="match status" value="1"/>
</dbReference>
<dbReference type="InterPro" id="IPR011990">
    <property type="entry name" value="TPR-like_helical_dom_sf"/>
</dbReference>
<dbReference type="InterPro" id="IPR016032">
    <property type="entry name" value="Sig_transdc_resp-reg_C-effctor"/>
</dbReference>
<keyword evidence="2" id="KW-0238">DNA-binding</keyword>
<dbReference type="SUPFAM" id="SSF46894">
    <property type="entry name" value="C-terminal effector domain of the bipartite response regulators"/>
    <property type="match status" value="1"/>
</dbReference>
<evidence type="ECO:0000256" key="3">
    <source>
        <dbReference type="ARBA" id="ARBA00023163"/>
    </source>
</evidence>
<protein>
    <submittedName>
        <fullName evidence="6">Putative LuxR family transcriptional regulator</fullName>
    </submittedName>
</protein>
<name>H5U7K2_9ACTN</name>
<evidence type="ECO:0000256" key="2">
    <source>
        <dbReference type="ARBA" id="ARBA00023125"/>
    </source>
</evidence>
<evidence type="ECO:0000313" key="7">
    <source>
        <dbReference type="Proteomes" id="UP000005845"/>
    </source>
</evidence>
<dbReference type="PRINTS" id="PR00038">
    <property type="entry name" value="HTHLUXR"/>
</dbReference>
<dbReference type="eggNOG" id="COG2909">
    <property type="taxonomic scope" value="Bacteria"/>
</dbReference>
<dbReference type="InterPro" id="IPR041617">
    <property type="entry name" value="TPR_MalT"/>
</dbReference>
<dbReference type="Proteomes" id="UP000005845">
    <property type="component" value="Unassembled WGS sequence"/>
</dbReference>
<feature type="domain" description="HTH luxR-type" evidence="5">
    <location>
        <begin position="853"/>
        <end position="918"/>
    </location>
</feature>
<evidence type="ECO:0000259" key="5">
    <source>
        <dbReference type="PROSITE" id="PS50043"/>
    </source>
</evidence>
<dbReference type="InterPro" id="IPR059106">
    <property type="entry name" value="WHD_MalT"/>
</dbReference>
<dbReference type="GO" id="GO:0006355">
    <property type="term" value="P:regulation of DNA-templated transcription"/>
    <property type="evidence" value="ECO:0007669"/>
    <property type="project" value="InterPro"/>
</dbReference>
<sequence>MLCMKGAVPSQRHGQGGEGDPDAIEADTTAAAPPILSLRFSSPSLPPGFVARPRTDEILDSARGGDVTLVCAAAGYGKTLAVAAWAQGAHRRDRIAWLAAGEGAGVAAFWHDVISALRMLPVVADEARVTEFMPGPAFGNSDVAGLVDALSFLPEPVTLVIDDFQRLTSADVLKSIHLVLECGVPTVHLVLISRVEPRIPLRRLQVMGRLREIDAAVLAFTPAEADELCARIGVEVDAKSRGRLMDRTQGWPAGIRLALLSATVEYGGDVHAALMGFGGSGTLVASYLLEEVLARVATSDREFLLATSVPPVVCADLAHELTGRADSFAILEQLVTRNVLTVRLPGRSGWFRYHPLLREFLRDRLTIEHPQEISTLHRRTARWYLENGELIPGIRHLVAAGDWLTVAEVVGKSALPLILTIHAGELAAALAPALDVVERDPRPEVLLAACVVAHHSRDFVTMRQNALDAETALLGSGVEPPRWAQIIVALARMVAARVFIPVELYETANEVLAVATGASRNELPAVGAYAVIGRTNVAISLVLRGEFDRARVHLEDVRVEADRARVALTSAAAHAYLALLDVIAGDLPEAGRRSDMLARLGVRRGWTQQPQLLAANAASALVHLETDELDAASECIDSGFDLVLHGSDLPATVVLQIAAVGVALARRELHTARAAASRLSALSASCTGLPLLDHWVAVSLARVELLCDDVDSAEKILTGLPASTSSSSREFSAELVAIARAEVLLAQHEPRAAFDLLGTPSRYAAHRTLVVEAALLSAIAADRLRLDSIALERIGQAIDAAAPIGALRPFVAHSEEITGLLASYRHLNAEPSELNRALLVRLTAADGAATIRPATPSTPLTERELAVLRYLPTMYKSAEIAANLYVSVNTVKTHQQSIYRKLGVSTRRAAVDRAREWRLL</sequence>
<dbReference type="InterPro" id="IPR027417">
    <property type="entry name" value="P-loop_NTPase"/>
</dbReference>
<dbReference type="Pfam" id="PF00196">
    <property type="entry name" value="GerE"/>
    <property type="match status" value="1"/>
</dbReference>
<accession>H5U7K2</accession>
<dbReference type="PANTHER" id="PTHR44688">
    <property type="entry name" value="DNA-BINDING TRANSCRIPTIONAL ACTIVATOR DEVR_DOSR"/>
    <property type="match status" value="1"/>
</dbReference>
<keyword evidence="1" id="KW-0805">Transcription regulation</keyword>
<dbReference type="InterPro" id="IPR036388">
    <property type="entry name" value="WH-like_DNA-bd_sf"/>
</dbReference>
<dbReference type="SUPFAM" id="SSF52540">
    <property type="entry name" value="P-loop containing nucleoside triphosphate hydrolases"/>
    <property type="match status" value="1"/>
</dbReference>
<organism evidence="6 7">
    <name type="scientific">Gordonia sputi NBRC 100414</name>
    <dbReference type="NCBI Taxonomy" id="1089453"/>
    <lineage>
        <taxon>Bacteria</taxon>
        <taxon>Bacillati</taxon>
        <taxon>Actinomycetota</taxon>
        <taxon>Actinomycetes</taxon>
        <taxon>Mycobacteriales</taxon>
        <taxon>Gordoniaceae</taxon>
        <taxon>Gordonia</taxon>
    </lineage>
</organism>